<feature type="compositionally biased region" description="Basic and acidic residues" evidence="1">
    <location>
        <begin position="39"/>
        <end position="51"/>
    </location>
</feature>
<gene>
    <name evidence="2" type="ORF">B5V03_05120</name>
</gene>
<comment type="caution">
    <text evidence="2">The sequence shown here is derived from an EMBL/GenBank/DDBJ whole genome shotgun (WGS) entry which is preliminary data.</text>
</comment>
<evidence type="ECO:0000256" key="1">
    <source>
        <dbReference type="SAM" id="MobiDB-lite"/>
    </source>
</evidence>
<protein>
    <submittedName>
        <fullName evidence="2">Uncharacterized protein</fullName>
    </submittedName>
</protein>
<dbReference type="Proteomes" id="UP000290819">
    <property type="component" value="Unassembled WGS sequence"/>
</dbReference>
<keyword evidence="3" id="KW-1185">Reference proteome</keyword>
<organism evidence="2 3">
    <name type="scientific">Bradyrhizobium betae</name>
    <dbReference type="NCBI Taxonomy" id="244734"/>
    <lineage>
        <taxon>Bacteria</taxon>
        <taxon>Pseudomonadati</taxon>
        <taxon>Pseudomonadota</taxon>
        <taxon>Alphaproteobacteria</taxon>
        <taxon>Hyphomicrobiales</taxon>
        <taxon>Nitrobacteraceae</taxon>
        <taxon>Bradyrhizobium</taxon>
    </lineage>
</organism>
<name>A0A4Q1VH16_9BRAD</name>
<proteinExistence type="predicted"/>
<evidence type="ECO:0000313" key="3">
    <source>
        <dbReference type="Proteomes" id="UP000290819"/>
    </source>
</evidence>
<feature type="region of interest" description="Disordered" evidence="1">
    <location>
        <begin position="1"/>
        <end position="61"/>
    </location>
</feature>
<dbReference type="AlphaFoldDB" id="A0A4Q1VH16"/>
<sequence>MTSGGALPLPLAGEGWGGGLSAGRESPRGENPHPPLRGDLSRKRERLRDRGPINQFNNNRL</sequence>
<dbReference type="EMBL" id="MZXW01000008">
    <property type="protein sequence ID" value="RXT51581.1"/>
    <property type="molecule type" value="Genomic_DNA"/>
</dbReference>
<reference evidence="2 3" key="1">
    <citation type="submission" date="2017-03" db="EMBL/GenBank/DDBJ databases">
        <authorList>
            <person name="Safronova V.I."/>
            <person name="Sazanova A.L."/>
            <person name="Chirak E.R."/>
        </authorList>
    </citation>
    <scope>NUCLEOTIDE SEQUENCE [LARGE SCALE GENOMIC DNA]</scope>
    <source>
        <strain evidence="2 3">Opo-243</strain>
    </source>
</reference>
<accession>A0A4Q1VH16</accession>
<evidence type="ECO:0000313" key="2">
    <source>
        <dbReference type="EMBL" id="RXT51581.1"/>
    </source>
</evidence>
<feature type="compositionally biased region" description="Low complexity" evidence="1">
    <location>
        <begin position="1"/>
        <end position="13"/>
    </location>
</feature>